<name>A0A3R6VF61_9STRA</name>
<gene>
    <name evidence="1" type="ORF">DYB32_001989</name>
</gene>
<dbReference type="VEuPathDB" id="FungiDB:H310_00089"/>
<dbReference type="EMBL" id="QUSY01000099">
    <property type="protein sequence ID" value="RHY33005.1"/>
    <property type="molecule type" value="Genomic_DNA"/>
</dbReference>
<organism evidence="1 2">
    <name type="scientific">Aphanomyces invadans</name>
    <dbReference type="NCBI Taxonomy" id="157072"/>
    <lineage>
        <taxon>Eukaryota</taxon>
        <taxon>Sar</taxon>
        <taxon>Stramenopiles</taxon>
        <taxon>Oomycota</taxon>
        <taxon>Saprolegniomycetes</taxon>
        <taxon>Saprolegniales</taxon>
        <taxon>Verrucalvaceae</taxon>
        <taxon>Aphanomyces</taxon>
    </lineage>
</organism>
<sequence>MGHMRLFVTAYDLCKLYFPASHLPQWLPPDHDLYVVGLQNCIDVDDAKQAIVRHLQRLAPFADFQAVAITHSRRLLPSMDGASVVQLVFAKSADIALGNVVVDEVDHSLTRKVQDAMHLMQSFDASQEFPHHCQHTILGGSFHFGVGKIHPQHLLDRVESAYLAQSRVAILDAAALTSHGDARALTPSASSVIDNCDDRSPSDASSDDIDHAVVDVLAEDADDDWFWKEHLPSPANQSRHHTPKNFCADIVDAAEEAETAWTDLAECDNLLRLMEANDVDPTAPFEADGLTNVWHGDRFTNVSYGICEDVVSSNHKPICGSYRLEVNRLDGFTHRRHHRLSSSSPLGMRHPAMEPTVPAMRQFRIDLHNLDVNLWQPSSQVRVPSVQSYSMCMTTRRSFCKEPCTCRPLSTPAKVSHRFQMMHNGTLIPFPTFARPNDVKCAACVADEVDSDDMLGMSIAWTEAQARGLSHTAVSHVSPLYHIVVKIDGSRGDGGQGVLAISEADLSTTRQFDIPLTWGSKHAGYLHVDVTATIVSDVQWQLNRPDSVPQVGHAK</sequence>
<evidence type="ECO:0008006" key="3">
    <source>
        <dbReference type="Google" id="ProtNLM"/>
    </source>
</evidence>
<comment type="caution">
    <text evidence="1">The sequence shown here is derived from an EMBL/GenBank/DDBJ whole genome shotgun (WGS) entry which is preliminary data.</text>
</comment>
<accession>A0A3R6VF61</accession>
<evidence type="ECO:0000313" key="1">
    <source>
        <dbReference type="EMBL" id="RHY33005.1"/>
    </source>
</evidence>
<dbReference type="Proteomes" id="UP000285060">
    <property type="component" value="Unassembled WGS sequence"/>
</dbReference>
<dbReference type="AlphaFoldDB" id="A0A3R6VF61"/>
<proteinExistence type="predicted"/>
<evidence type="ECO:0000313" key="2">
    <source>
        <dbReference type="Proteomes" id="UP000285060"/>
    </source>
</evidence>
<protein>
    <recommendedName>
        <fullName evidence="3">Inositol polyphosphate-related phosphatase domain-containing protein</fullName>
    </recommendedName>
</protein>
<reference evidence="1 2" key="1">
    <citation type="submission" date="2018-08" db="EMBL/GenBank/DDBJ databases">
        <title>Aphanomyces genome sequencing and annotation.</title>
        <authorList>
            <person name="Minardi D."/>
            <person name="Oidtmann B."/>
            <person name="Van Der Giezen M."/>
            <person name="Studholme D.J."/>
        </authorList>
    </citation>
    <scope>NUCLEOTIDE SEQUENCE [LARGE SCALE GENOMIC DNA]</scope>
    <source>
        <strain evidence="1 2">NJM0002</strain>
    </source>
</reference>
<keyword evidence="2" id="KW-1185">Reference proteome</keyword>